<evidence type="ECO:0000313" key="2">
    <source>
        <dbReference type="EMBL" id="KAJ1082920.1"/>
    </source>
</evidence>
<evidence type="ECO:0000313" key="3">
    <source>
        <dbReference type="Proteomes" id="UP001066276"/>
    </source>
</evidence>
<name>A0AAV7KUJ4_PLEWA</name>
<accession>A0AAV7KUJ4</accession>
<protein>
    <submittedName>
        <fullName evidence="2">Uncharacterized protein</fullName>
    </submittedName>
</protein>
<keyword evidence="3" id="KW-1185">Reference proteome</keyword>
<reference evidence="2" key="1">
    <citation type="journal article" date="2022" name="bioRxiv">
        <title>Sequencing and chromosome-scale assembly of the giantPleurodeles waltlgenome.</title>
        <authorList>
            <person name="Brown T."/>
            <person name="Elewa A."/>
            <person name="Iarovenko S."/>
            <person name="Subramanian E."/>
            <person name="Araus A.J."/>
            <person name="Petzold A."/>
            <person name="Susuki M."/>
            <person name="Suzuki K.-i.T."/>
            <person name="Hayashi T."/>
            <person name="Toyoda A."/>
            <person name="Oliveira C."/>
            <person name="Osipova E."/>
            <person name="Leigh N.D."/>
            <person name="Simon A."/>
            <person name="Yun M.H."/>
        </authorList>
    </citation>
    <scope>NUCLEOTIDE SEQUENCE</scope>
    <source>
        <strain evidence="2">20211129_DDA</strain>
        <tissue evidence="2">Liver</tissue>
    </source>
</reference>
<proteinExistence type="predicted"/>
<sequence length="72" mass="8030">MLHLEHQHLRRQQRRGGTDTVGEDTGDACMDVVEVSVSVVCVLFGVVIIILDVDVEHAAVSVDVTRREMEEE</sequence>
<gene>
    <name evidence="2" type="ORF">NDU88_003081</name>
</gene>
<comment type="caution">
    <text evidence="2">The sequence shown here is derived from an EMBL/GenBank/DDBJ whole genome shotgun (WGS) entry which is preliminary data.</text>
</comment>
<feature type="region of interest" description="Disordered" evidence="1">
    <location>
        <begin position="1"/>
        <end position="23"/>
    </location>
</feature>
<dbReference type="AlphaFoldDB" id="A0AAV7KUJ4"/>
<dbReference type="Proteomes" id="UP001066276">
    <property type="component" value="Chromosome 12"/>
</dbReference>
<dbReference type="EMBL" id="JANPWB010000016">
    <property type="protein sequence ID" value="KAJ1082920.1"/>
    <property type="molecule type" value="Genomic_DNA"/>
</dbReference>
<evidence type="ECO:0000256" key="1">
    <source>
        <dbReference type="SAM" id="MobiDB-lite"/>
    </source>
</evidence>
<organism evidence="2 3">
    <name type="scientific">Pleurodeles waltl</name>
    <name type="common">Iberian ribbed newt</name>
    <dbReference type="NCBI Taxonomy" id="8319"/>
    <lineage>
        <taxon>Eukaryota</taxon>
        <taxon>Metazoa</taxon>
        <taxon>Chordata</taxon>
        <taxon>Craniata</taxon>
        <taxon>Vertebrata</taxon>
        <taxon>Euteleostomi</taxon>
        <taxon>Amphibia</taxon>
        <taxon>Batrachia</taxon>
        <taxon>Caudata</taxon>
        <taxon>Salamandroidea</taxon>
        <taxon>Salamandridae</taxon>
        <taxon>Pleurodelinae</taxon>
        <taxon>Pleurodeles</taxon>
    </lineage>
</organism>